<evidence type="ECO:0000313" key="3">
    <source>
        <dbReference type="EMBL" id="VDM66114.1"/>
    </source>
</evidence>
<protein>
    <recommendedName>
        <fullName evidence="2">WDR36/Utp21 N-terminal domain-containing protein</fullName>
    </recommendedName>
</protein>
<dbReference type="PANTHER" id="PTHR22840:SF12">
    <property type="entry name" value="WD REPEAT-CONTAINING PROTEIN 36"/>
    <property type="match status" value="1"/>
</dbReference>
<feature type="domain" description="WDR36/Utp21 N-terminal" evidence="2">
    <location>
        <begin position="17"/>
        <end position="294"/>
    </location>
</feature>
<dbReference type="OrthoDB" id="10250769at2759"/>
<evidence type="ECO:0000256" key="1">
    <source>
        <dbReference type="PROSITE-ProRule" id="PRU00221"/>
    </source>
</evidence>
<proteinExistence type="predicted"/>
<dbReference type="InterPro" id="IPR015943">
    <property type="entry name" value="WD40/YVTN_repeat-like_dom_sf"/>
</dbReference>
<dbReference type="Pfam" id="PF25171">
    <property type="entry name" value="Beta-prop_WDR36-Utp21_1st"/>
    <property type="match status" value="1"/>
</dbReference>
<dbReference type="GO" id="GO:0034388">
    <property type="term" value="C:Pwp2p-containing subcomplex of 90S preribosome"/>
    <property type="evidence" value="ECO:0007669"/>
    <property type="project" value="TreeGrafter"/>
</dbReference>
<name>A0A3P7IKL6_STRVU</name>
<keyword evidence="1" id="KW-0853">WD repeat</keyword>
<dbReference type="PROSITE" id="PS50294">
    <property type="entry name" value="WD_REPEATS_REGION"/>
    <property type="match status" value="1"/>
</dbReference>
<dbReference type="EMBL" id="UYYB01002072">
    <property type="protein sequence ID" value="VDM66114.1"/>
    <property type="molecule type" value="Genomic_DNA"/>
</dbReference>
<dbReference type="InterPro" id="IPR036322">
    <property type="entry name" value="WD40_repeat_dom_sf"/>
</dbReference>
<dbReference type="SMART" id="SM00320">
    <property type="entry name" value="WD40"/>
    <property type="match status" value="4"/>
</dbReference>
<evidence type="ECO:0000313" key="4">
    <source>
        <dbReference type="Proteomes" id="UP000270094"/>
    </source>
</evidence>
<dbReference type="Pfam" id="PF25168">
    <property type="entry name" value="Beta-prop_WDR36-Utp21_2nd"/>
    <property type="match status" value="1"/>
</dbReference>
<dbReference type="PROSITE" id="PS50082">
    <property type="entry name" value="WD_REPEATS_2"/>
    <property type="match status" value="1"/>
</dbReference>
<reference evidence="3 4" key="1">
    <citation type="submission" date="2018-11" db="EMBL/GenBank/DDBJ databases">
        <authorList>
            <consortium name="Pathogen Informatics"/>
        </authorList>
    </citation>
    <scope>NUCLEOTIDE SEQUENCE [LARGE SCALE GENOMIC DNA]</scope>
</reference>
<dbReference type="AlphaFoldDB" id="A0A3P7IKL6"/>
<keyword evidence="4" id="KW-1185">Reference proteome</keyword>
<dbReference type="GO" id="GO:0006364">
    <property type="term" value="P:rRNA processing"/>
    <property type="evidence" value="ECO:0007669"/>
    <property type="project" value="TreeGrafter"/>
</dbReference>
<dbReference type="Gene3D" id="2.130.10.10">
    <property type="entry name" value="YVTN repeat-like/Quinoprotein amine dehydrogenase"/>
    <property type="match status" value="2"/>
</dbReference>
<dbReference type="InterPro" id="IPR001680">
    <property type="entry name" value="WD40_rpt"/>
</dbReference>
<evidence type="ECO:0000259" key="2">
    <source>
        <dbReference type="Pfam" id="PF25171"/>
    </source>
</evidence>
<sequence length="507" mass="55953">MNLKPGILKFDRKSWIKAEKLRLIGTSDVLPDTITAVAADRSGIYAAAGTSIAVLKTCRHISRYISVGAKTKFLEILGDNLVSILALFQHTKIYVITSMLSSLVEMQVIIDEENGIRVIDIPDGQQILHMQGSKEFHITSVVHPSTYLYKILIGSSIGTLRLVNFRTGRVIHEFSKGFDSKITVLEQSPAVDVVAIGLADGQIFLHNVRVDETICKFRHEKAISAVGFSNGGKSFMTTADIGGDIVMWDLEKRHIMGKIANGHHAAVTKLYFMPGEPVMVSASADNSLRTWVLDGADGMPRLLVILEGHAEGVTAVQFNGKQEILSSGHDGSVRKYMVNVETMRQKLGSAGTISRCICRGDFFETINLRIDSRSQAKKRHIPIETIKMDPVIDMAIGWSREAAWDNVLCRHKDTLLVTTWTTRKNSLGTHKLVHERFIKDATLAKAIATAISLSPCGNFAFIGYSTGTELLKPYTLPAYFLPIVQHENVTQSCFLHLCPSPIINLII</sequence>
<dbReference type="Proteomes" id="UP000270094">
    <property type="component" value="Unassembled WGS sequence"/>
</dbReference>
<accession>A0A3P7IKL6</accession>
<dbReference type="SUPFAM" id="SSF50978">
    <property type="entry name" value="WD40 repeat-like"/>
    <property type="match status" value="1"/>
</dbReference>
<gene>
    <name evidence="3" type="ORF">SVUK_LOCUS1112</name>
</gene>
<organism evidence="3 4">
    <name type="scientific">Strongylus vulgaris</name>
    <name type="common">Blood worm</name>
    <dbReference type="NCBI Taxonomy" id="40348"/>
    <lineage>
        <taxon>Eukaryota</taxon>
        <taxon>Metazoa</taxon>
        <taxon>Ecdysozoa</taxon>
        <taxon>Nematoda</taxon>
        <taxon>Chromadorea</taxon>
        <taxon>Rhabditida</taxon>
        <taxon>Rhabditina</taxon>
        <taxon>Rhabditomorpha</taxon>
        <taxon>Strongyloidea</taxon>
        <taxon>Strongylidae</taxon>
        <taxon>Strongylus</taxon>
    </lineage>
</organism>
<feature type="repeat" description="WD" evidence="1">
    <location>
        <begin position="260"/>
        <end position="291"/>
    </location>
</feature>
<dbReference type="PANTHER" id="PTHR22840">
    <property type="entry name" value="WD REPEAT-CONTAINING PROTEIN 36"/>
    <property type="match status" value="1"/>
</dbReference>
<dbReference type="GO" id="GO:0032040">
    <property type="term" value="C:small-subunit processome"/>
    <property type="evidence" value="ECO:0007669"/>
    <property type="project" value="TreeGrafter"/>
</dbReference>
<dbReference type="InterPro" id="IPR059157">
    <property type="entry name" value="WDR36-Utp21_N"/>
</dbReference>